<accession>A0A9W4MJ50</accession>
<comment type="caution">
    <text evidence="1">The sequence shown here is derived from an EMBL/GenBank/DDBJ whole genome shotgun (WGS) entry which is preliminary data.</text>
</comment>
<evidence type="ECO:0000313" key="1">
    <source>
        <dbReference type="EMBL" id="CAG7649625.1"/>
    </source>
</evidence>
<organism evidence="1 2">
    <name type="scientific">Actinacidiphila bryophytorum</name>
    <dbReference type="NCBI Taxonomy" id="1436133"/>
    <lineage>
        <taxon>Bacteria</taxon>
        <taxon>Bacillati</taxon>
        <taxon>Actinomycetota</taxon>
        <taxon>Actinomycetes</taxon>
        <taxon>Kitasatosporales</taxon>
        <taxon>Streptomycetaceae</taxon>
        <taxon>Actinacidiphila</taxon>
    </lineage>
</organism>
<name>A0A9W4MJ50_9ACTN</name>
<reference evidence="1" key="1">
    <citation type="submission" date="2021-06" db="EMBL/GenBank/DDBJ databases">
        <authorList>
            <person name="Arsene-Ploetze F."/>
        </authorList>
    </citation>
    <scope>NUCLEOTIDE SEQUENCE</scope>
    <source>
        <strain evidence="1">SBRY1</strain>
    </source>
</reference>
<dbReference type="AlphaFoldDB" id="A0A9W4MJ50"/>
<proteinExistence type="predicted"/>
<protein>
    <submittedName>
        <fullName evidence="1">Uncharacterized protein</fullName>
    </submittedName>
</protein>
<sequence length="65" mass="7480">MLSRPIGEPVPLPHHIWRSIGAIRFRIVRRSREPDARVRTHASEGPQLPGDRVVMTLSRLVARFM</sequence>
<dbReference type="EMBL" id="CAJVAX010000019">
    <property type="protein sequence ID" value="CAG7649625.1"/>
    <property type="molecule type" value="Genomic_DNA"/>
</dbReference>
<keyword evidence="2" id="KW-1185">Reference proteome</keyword>
<dbReference type="Proteomes" id="UP001153328">
    <property type="component" value="Unassembled WGS sequence"/>
</dbReference>
<gene>
    <name evidence="1" type="ORF">SBRY_50143</name>
</gene>
<evidence type="ECO:0000313" key="2">
    <source>
        <dbReference type="Proteomes" id="UP001153328"/>
    </source>
</evidence>